<evidence type="ECO:0000256" key="1">
    <source>
        <dbReference type="SAM" id="Phobius"/>
    </source>
</evidence>
<feature type="transmembrane region" description="Helical" evidence="1">
    <location>
        <begin position="237"/>
        <end position="260"/>
    </location>
</feature>
<dbReference type="PANTHER" id="PTHR36844">
    <property type="entry name" value="PROTEASE PRSW"/>
    <property type="match status" value="1"/>
</dbReference>
<feature type="transmembrane region" description="Helical" evidence="1">
    <location>
        <begin position="205"/>
        <end position="225"/>
    </location>
</feature>
<feature type="transmembrane region" description="Helical" evidence="1">
    <location>
        <begin position="94"/>
        <end position="118"/>
    </location>
</feature>
<feature type="transmembrane region" description="Helical" evidence="1">
    <location>
        <begin position="27"/>
        <end position="46"/>
    </location>
</feature>
<dbReference type="Pfam" id="PF13367">
    <property type="entry name" value="PrsW-protease"/>
    <property type="match status" value="1"/>
</dbReference>
<keyword evidence="1" id="KW-1133">Transmembrane helix</keyword>
<proteinExistence type="predicted"/>
<dbReference type="Proteomes" id="UP001500618">
    <property type="component" value="Unassembled WGS sequence"/>
</dbReference>
<dbReference type="RefSeq" id="WP_163572893.1">
    <property type="nucleotide sequence ID" value="NZ_BAAANY010000020.1"/>
</dbReference>
<protein>
    <recommendedName>
        <fullName evidence="4">PrsW family intramembrane metalloprotease</fullName>
    </recommendedName>
</protein>
<evidence type="ECO:0008006" key="4">
    <source>
        <dbReference type="Google" id="ProtNLM"/>
    </source>
</evidence>
<feature type="transmembrane region" description="Helical" evidence="1">
    <location>
        <begin position="169"/>
        <end position="193"/>
    </location>
</feature>
<reference evidence="2 3" key="1">
    <citation type="journal article" date="2019" name="Int. J. Syst. Evol. Microbiol.">
        <title>The Global Catalogue of Microorganisms (GCM) 10K type strain sequencing project: providing services to taxonomists for standard genome sequencing and annotation.</title>
        <authorList>
            <consortium name="The Broad Institute Genomics Platform"/>
            <consortium name="The Broad Institute Genome Sequencing Center for Infectious Disease"/>
            <person name="Wu L."/>
            <person name="Ma J."/>
        </authorList>
    </citation>
    <scope>NUCLEOTIDE SEQUENCE [LARGE SCALE GENOMIC DNA]</scope>
    <source>
        <strain evidence="2 3">JCM 14718</strain>
    </source>
</reference>
<keyword evidence="1" id="KW-0472">Membrane</keyword>
<evidence type="ECO:0000313" key="3">
    <source>
        <dbReference type="Proteomes" id="UP001500618"/>
    </source>
</evidence>
<sequence length="279" mass="29828">MVASVLCWLAAVGWVWPQVGPIGVLSGIVLSGVELTGVLAAFGWVSRWAREPRRWLLAALLWGAGFGALASIPIESGAQWMVRMTLGQAAADTAYPLLIAPLTEEGLKGLFLVGLLMFCRRRITDLVDCITYVGVAAVGFAATENILYLGGPVGKFLAGPMTAATVGPLVIPLVLRMVFLPFIHPLFTSLVAVGVTIAITRRNPVARISWVVLGYLAASLCHGVWDWTALTKQTAALTVPLYLCLMVPLFVTMVVVVVIARRRQAKTLAAELPPLVETA</sequence>
<dbReference type="InterPro" id="IPR026898">
    <property type="entry name" value="PrsW"/>
</dbReference>
<accession>A0ABN2HVH1</accession>
<keyword evidence="3" id="KW-1185">Reference proteome</keyword>
<feature type="transmembrane region" description="Helical" evidence="1">
    <location>
        <begin position="55"/>
        <end position="74"/>
    </location>
</feature>
<name>A0ABN2HVH1_9ACTN</name>
<comment type="caution">
    <text evidence="2">The sequence shown here is derived from an EMBL/GenBank/DDBJ whole genome shotgun (WGS) entry which is preliminary data.</text>
</comment>
<evidence type="ECO:0000313" key="2">
    <source>
        <dbReference type="EMBL" id="GAA1693938.1"/>
    </source>
</evidence>
<dbReference type="PANTHER" id="PTHR36844:SF1">
    <property type="entry name" value="PROTEASE PRSW"/>
    <property type="match status" value="1"/>
</dbReference>
<dbReference type="EMBL" id="BAAANY010000020">
    <property type="protein sequence ID" value="GAA1693938.1"/>
    <property type="molecule type" value="Genomic_DNA"/>
</dbReference>
<feature type="transmembrane region" description="Helical" evidence="1">
    <location>
        <begin position="130"/>
        <end position="149"/>
    </location>
</feature>
<gene>
    <name evidence="2" type="ORF">GCM10009765_49000</name>
</gene>
<keyword evidence="1" id="KW-0812">Transmembrane</keyword>
<organism evidence="2 3">
    <name type="scientific">Fodinicola feengrottensis</name>
    <dbReference type="NCBI Taxonomy" id="435914"/>
    <lineage>
        <taxon>Bacteria</taxon>
        <taxon>Bacillati</taxon>
        <taxon>Actinomycetota</taxon>
        <taxon>Actinomycetes</taxon>
        <taxon>Mycobacteriales</taxon>
        <taxon>Fodinicola</taxon>
    </lineage>
</organism>